<reference evidence="2 3" key="1">
    <citation type="submission" date="2021-04" db="EMBL/GenBank/DDBJ databases">
        <title>Allobacillus sp. nov. SKP8-2 isolated from shrimp paste.</title>
        <authorList>
            <person name="Tanasupawat S."/>
            <person name="Yiamsombat S."/>
            <person name="Kanchanasin P."/>
            <person name="Kuncharoen N."/>
        </authorList>
    </citation>
    <scope>NUCLEOTIDE SEQUENCE [LARGE SCALE GENOMIC DNA]</scope>
    <source>
        <strain evidence="2 3">SKP8-2</strain>
    </source>
</reference>
<proteinExistence type="predicted"/>
<dbReference type="Proteomes" id="UP000675431">
    <property type="component" value="Unassembled WGS sequence"/>
</dbReference>
<dbReference type="EMBL" id="JAGSIE010000039">
    <property type="protein sequence ID" value="MBR7554782.1"/>
    <property type="molecule type" value="Genomic_DNA"/>
</dbReference>
<feature type="domain" description="DUF3298" evidence="1">
    <location>
        <begin position="166"/>
        <end position="245"/>
    </location>
</feature>
<name>A0A941HUC2_9BACI</name>
<comment type="caution">
    <text evidence="2">The sequence shown here is derived from an EMBL/GenBank/DDBJ whole genome shotgun (WGS) entry which is preliminary data.</text>
</comment>
<dbReference type="Gene3D" id="3.90.640.20">
    <property type="entry name" value="Heat-shock cognate protein, ATPase"/>
    <property type="match status" value="1"/>
</dbReference>
<organism evidence="2 3">
    <name type="scientific">Allobacillus saliphilus</name>
    <dbReference type="NCBI Taxonomy" id="2912308"/>
    <lineage>
        <taxon>Bacteria</taxon>
        <taxon>Bacillati</taxon>
        <taxon>Bacillota</taxon>
        <taxon>Bacilli</taxon>
        <taxon>Bacillales</taxon>
        <taxon>Bacillaceae</taxon>
        <taxon>Allobacillus</taxon>
    </lineage>
</organism>
<dbReference type="Pfam" id="PF11738">
    <property type="entry name" value="DUF3298"/>
    <property type="match status" value="1"/>
</dbReference>
<sequence>MTDKTLPYFVTALLISMTVAHLFGWNEPEPIAHEEAITVMGEEKLEEEIIDTDYEEVKIKRLIEKAETYELQVEFPIFQVKKIDRFFEEDAEQRIEHSIALLEHSGNVSPSHQGAYFVTTDLYKSGKEFFSVVLSEETFTGGANFDQKASVYLVDLLNKDFVDPIDLFDQPFEAQDKFFELVEKNLRASEYYSNYILEDQLQEWLNQDQYDFSNVFIRDNNLVVKFDKYEVTAGVAGMPEVEVPIDEMKEFMNEEWLERIEAIDETADEYYL</sequence>
<dbReference type="InterPro" id="IPR037126">
    <property type="entry name" value="PdaC/RsiV-like_sf"/>
</dbReference>
<accession>A0A941HUC2</accession>
<dbReference type="AlphaFoldDB" id="A0A941HUC2"/>
<protein>
    <submittedName>
        <fullName evidence="2">DUF3298 domain-containing protein</fullName>
    </submittedName>
</protein>
<gene>
    <name evidence="2" type="ORF">KC820_11665</name>
</gene>
<evidence type="ECO:0000313" key="2">
    <source>
        <dbReference type="EMBL" id="MBR7554782.1"/>
    </source>
</evidence>
<evidence type="ECO:0000259" key="1">
    <source>
        <dbReference type="Pfam" id="PF11738"/>
    </source>
</evidence>
<evidence type="ECO:0000313" key="3">
    <source>
        <dbReference type="Proteomes" id="UP000675431"/>
    </source>
</evidence>
<keyword evidence="3" id="KW-1185">Reference proteome</keyword>
<dbReference type="RefSeq" id="WP_212371274.1">
    <property type="nucleotide sequence ID" value="NZ_JAGSIE010000039.1"/>
</dbReference>
<dbReference type="InterPro" id="IPR021729">
    <property type="entry name" value="DUF3298"/>
</dbReference>
<dbReference type="Gene3D" id="3.30.565.40">
    <property type="entry name" value="Fervidobacterium nodosum Rt17-B1 like"/>
    <property type="match status" value="1"/>
</dbReference>